<proteinExistence type="inferred from homology"/>
<dbReference type="PANTHER" id="PTHR43976:SF16">
    <property type="entry name" value="SHORT-CHAIN DEHYDROGENASE_REDUCTASE FAMILY PROTEIN"/>
    <property type="match status" value="1"/>
</dbReference>
<dbReference type="AlphaFoldDB" id="A0A016XF03"/>
<dbReference type="RefSeq" id="WP_051509541.1">
    <property type="nucleotide sequence ID" value="NZ_JEMG01000001.1"/>
</dbReference>
<dbReference type="InterPro" id="IPR002347">
    <property type="entry name" value="SDR_fam"/>
</dbReference>
<dbReference type="eggNOG" id="COG1028">
    <property type="taxonomic scope" value="Bacteria"/>
</dbReference>
<dbReference type="OrthoDB" id="9789083at2"/>
<evidence type="ECO:0000256" key="3">
    <source>
        <dbReference type="RuleBase" id="RU000363"/>
    </source>
</evidence>
<accession>A0A016XF03</accession>
<dbReference type="InterPro" id="IPR036291">
    <property type="entry name" value="NAD(P)-bd_dom_sf"/>
</dbReference>
<dbReference type="STRING" id="1458275.AZ34_05020"/>
<sequence length="261" mass="27605">MKTVLITGCSSGYGLETARHFHAQGWKVYATMRAPRADRLPQSPRLHLLPLDVTRPESIAQALEAAGPIDVLVNNAGLGLFGAFEATPMATVREIFETNTFGTMAMTQAVLPQFRERRAGLIVNVTSSATLAPFPLVAAYTASKTAIEGFTASLAFELQAFDVRVKLVEPGYAPTTQFTANGAERMQGLIPEAYAPYAQAIFAAMGQPQAVTNELDVAEAVWLAANDATPRLRYAAGADAVALAARNPSLAGGDHSAAIAL</sequence>
<reference evidence="4 5" key="1">
    <citation type="submission" date="2014-02" db="EMBL/GenBank/DDBJ databases">
        <title>Draft Genome of Hylemonella gracilis isolated from the Niagara River.</title>
        <authorList>
            <person name="Pawlowski D.R."/>
            <person name="Koudelka G.B."/>
        </authorList>
    </citation>
    <scope>NUCLEOTIDE SEQUENCE [LARGE SCALE GENOMIC DNA]</scope>
    <source>
        <strain evidence="4 5">Niagara R</strain>
    </source>
</reference>
<evidence type="ECO:0000313" key="4">
    <source>
        <dbReference type="EMBL" id="EYC50485.1"/>
    </source>
</evidence>
<evidence type="ECO:0000256" key="1">
    <source>
        <dbReference type="ARBA" id="ARBA00006484"/>
    </source>
</evidence>
<keyword evidence="2" id="KW-0560">Oxidoreductase</keyword>
<organism evidence="4 5">
    <name type="scientific">Hylemonella gracilis str. Niagara R</name>
    <dbReference type="NCBI Taxonomy" id="1458275"/>
    <lineage>
        <taxon>Bacteria</taxon>
        <taxon>Pseudomonadati</taxon>
        <taxon>Pseudomonadota</taxon>
        <taxon>Betaproteobacteria</taxon>
        <taxon>Burkholderiales</taxon>
        <taxon>Comamonadaceae</taxon>
        <taxon>Hylemonella</taxon>
    </lineage>
</organism>
<dbReference type="Proteomes" id="UP000023268">
    <property type="component" value="Unassembled WGS sequence"/>
</dbReference>
<dbReference type="CDD" id="cd05374">
    <property type="entry name" value="17beta-HSD-like_SDR_c"/>
    <property type="match status" value="1"/>
</dbReference>
<protein>
    <submittedName>
        <fullName evidence="4">Dehydrogenase</fullName>
    </submittedName>
</protein>
<dbReference type="PROSITE" id="PS00061">
    <property type="entry name" value="ADH_SHORT"/>
    <property type="match status" value="1"/>
</dbReference>
<evidence type="ECO:0000256" key="2">
    <source>
        <dbReference type="ARBA" id="ARBA00023002"/>
    </source>
</evidence>
<dbReference type="Gene3D" id="3.40.50.720">
    <property type="entry name" value="NAD(P)-binding Rossmann-like Domain"/>
    <property type="match status" value="1"/>
</dbReference>
<dbReference type="GO" id="GO:0016491">
    <property type="term" value="F:oxidoreductase activity"/>
    <property type="evidence" value="ECO:0007669"/>
    <property type="project" value="UniProtKB-KW"/>
</dbReference>
<name>A0A016XF03_9BURK</name>
<dbReference type="PANTHER" id="PTHR43976">
    <property type="entry name" value="SHORT CHAIN DEHYDROGENASE"/>
    <property type="match status" value="1"/>
</dbReference>
<comment type="similarity">
    <text evidence="1 3">Belongs to the short-chain dehydrogenases/reductases (SDR) family.</text>
</comment>
<dbReference type="EMBL" id="JEMG01000001">
    <property type="protein sequence ID" value="EYC50485.1"/>
    <property type="molecule type" value="Genomic_DNA"/>
</dbReference>
<dbReference type="PRINTS" id="PR00081">
    <property type="entry name" value="GDHRDH"/>
</dbReference>
<dbReference type="InterPro" id="IPR051911">
    <property type="entry name" value="SDR_oxidoreductase"/>
</dbReference>
<comment type="caution">
    <text evidence="4">The sequence shown here is derived from an EMBL/GenBank/DDBJ whole genome shotgun (WGS) entry which is preliminary data.</text>
</comment>
<dbReference type="Pfam" id="PF00106">
    <property type="entry name" value="adh_short"/>
    <property type="match status" value="1"/>
</dbReference>
<gene>
    <name evidence="4" type="ORF">AZ34_05020</name>
</gene>
<evidence type="ECO:0000313" key="5">
    <source>
        <dbReference type="Proteomes" id="UP000023268"/>
    </source>
</evidence>
<dbReference type="InterPro" id="IPR020904">
    <property type="entry name" value="Sc_DH/Rdtase_CS"/>
</dbReference>
<dbReference type="SUPFAM" id="SSF51735">
    <property type="entry name" value="NAD(P)-binding Rossmann-fold domains"/>
    <property type="match status" value="1"/>
</dbReference>
<dbReference type="PRINTS" id="PR00080">
    <property type="entry name" value="SDRFAMILY"/>
</dbReference>